<dbReference type="RefSeq" id="XP_033461896.1">
    <property type="nucleotide sequence ID" value="XM_033601059.1"/>
</dbReference>
<proteinExistence type="predicted"/>
<dbReference type="OrthoDB" id="3830579at2759"/>
<dbReference type="Gene3D" id="3.30.70.100">
    <property type="match status" value="2"/>
</dbReference>
<accession>A0A6J3MA00</accession>
<reference evidence="2" key="3">
    <citation type="submission" date="2025-08" db="UniProtKB">
        <authorList>
            <consortium name="RefSeq"/>
        </authorList>
    </citation>
    <scope>IDENTIFICATION</scope>
    <source>
        <strain evidence="2">CBS 342.82</strain>
    </source>
</reference>
<reference evidence="2" key="2">
    <citation type="submission" date="2020-04" db="EMBL/GenBank/DDBJ databases">
        <authorList>
            <consortium name="NCBI Genome Project"/>
        </authorList>
    </citation>
    <scope>NUCLEOTIDE SEQUENCE</scope>
    <source>
        <strain evidence="2">CBS 342.82</strain>
    </source>
</reference>
<dbReference type="Proteomes" id="UP000504637">
    <property type="component" value="Unplaced"/>
</dbReference>
<name>A0A6J3MA00_9PEZI</name>
<keyword evidence="1" id="KW-1185">Reference proteome</keyword>
<protein>
    <recommendedName>
        <fullName evidence="3">ABM domain-containing protein</fullName>
    </recommendedName>
</protein>
<sequence>MPAYEIFTMPLAAGNNIGDPGNNASAVAKECFSTIQKHNGEQKIHFGTVVEKPEVFKAIITWDSLQAHKDFMATAEYPGFAKSFLSIKGGDHSIIHVDFKPENEIHDKALTAPVTELATFIFPGAVPDSYEAGVLKFHEANLEAKVAGYQGAAYGFTHEEVTLEDAKKGKAVVLAIGWDAVDSHLKFRETQTFKDHIHLLTDGISGAEMIHVQFLEFVS</sequence>
<evidence type="ECO:0000313" key="1">
    <source>
        <dbReference type="Proteomes" id="UP000504637"/>
    </source>
</evidence>
<evidence type="ECO:0008006" key="3">
    <source>
        <dbReference type="Google" id="ProtNLM"/>
    </source>
</evidence>
<dbReference type="GeneID" id="54358859"/>
<dbReference type="AlphaFoldDB" id="A0A6J3MA00"/>
<organism evidence="2">
    <name type="scientific">Dissoconium aciculare CBS 342.82</name>
    <dbReference type="NCBI Taxonomy" id="1314786"/>
    <lineage>
        <taxon>Eukaryota</taxon>
        <taxon>Fungi</taxon>
        <taxon>Dikarya</taxon>
        <taxon>Ascomycota</taxon>
        <taxon>Pezizomycotina</taxon>
        <taxon>Dothideomycetes</taxon>
        <taxon>Dothideomycetidae</taxon>
        <taxon>Mycosphaerellales</taxon>
        <taxon>Dissoconiaceae</taxon>
        <taxon>Dissoconium</taxon>
    </lineage>
</organism>
<reference evidence="2" key="1">
    <citation type="submission" date="2020-01" db="EMBL/GenBank/DDBJ databases">
        <authorList>
            <consortium name="DOE Joint Genome Institute"/>
            <person name="Haridas S."/>
            <person name="Albert R."/>
            <person name="Binder M."/>
            <person name="Bloem J."/>
            <person name="Labutti K."/>
            <person name="Salamov A."/>
            <person name="Andreopoulos B."/>
            <person name="Baker S.E."/>
            <person name="Barry K."/>
            <person name="Bills G."/>
            <person name="Bluhm B.H."/>
            <person name="Cannon C."/>
            <person name="Castanera R."/>
            <person name="Culley D.E."/>
            <person name="Daum C."/>
            <person name="Ezra D."/>
            <person name="Gonzalez J.B."/>
            <person name="Henrissat B."/>
            <person name="Kuo A."/>
            <person name="Liang C."/>
            <person name="Lipzen A."/>
            <person name="Lutzoni F."/>
            <person name="Magnuson J."/>
            <person name="Mondo S."/>
            <person name="Nolan M."/>
            <person name="Ohm R."/>
            <person name="Pangilinan J."/>
            <person name="Park H.-J."/>
            <person name="Ramirez L."/>
            <person name="Alfaro M."/>
            <person name="Sun H."/>
            <person name="Tritt A."/>
            <person name="Yoshinaga Y."/>
            <person name="Zwiers L.-H."/>
            <person name="Turgeon B.G."/>
            <person name="Goodwin S.B."/>
            <person name="Spatafora J.W."/>
            <person name="Crous P.W."/>
            <person name="Grigoriev I.V."/>
        </authorList>
    </citation>
    <scope>NUCLEOTIDE SEQUENCE</scope>
    <source>
        <strain evidence="2">CBS 342.82</strain>
    </source>
</reference>
<gene>
    <name evidence="2" type="ORF">K489DRAFT_314961</name>
</gene>
<evidence type="ECO:0000313" key="2">
    <source>
        <dbReference type="RefSeq" id="XP_033461896.1"/>
    </source>
</evidence>